<evidence type="ECO:0000313" key="3">
    <source>
        <dbReference type="EMBL" id="BCS84829.1"/>
    </source>
</evidence>
<accession>A0ABM7NWJ7</accession>
<dbReference type="EMBL" id="AP024484">
    <property type="protein sequence ID" value="BCS84829.1"/>
    <property type="molecule type" value="Genomic_DNA"/>
</dbReference>
<organism evidence="3 4">
    <name type="scientific">Prevotella herbatica</name>
    <dbReference type="NCBI Taxonomy" id="2801997"/>
    <lineage>
        <taxon>Bacteria</taxon>
        <taxon>Pseudomonadati</taxon>
        <taxon>Bacteroidota</taxon>
        <taxon>Bacteroidia</taxon>
        <taxon>Bacteroidales</taxon>
        <taxon>Prevotellaceae</taxon>
        <taxon>Prevotella</taxon>
    </lineage>
</organism>
<evidence type="ECO:0000259" key="2">
    <source>
        <dbReference type="Pfam" id="PF01832"/>
    </source>
</evidence>
<dbReference type="RefSeq" id="WP_207155019.1">
    <property type="nucleotide sequence ID" value="NZ_AP024484.1"/>
</dbReference>
<proteinExistence type="predicted"/>
<feature type="chain" id="PRO_5047121749" evidence="1">
    <location>
        <begin position="23"/>
        <end position="166"/>
    </location>
</feature>
<gene>
    <name evidence="3" type="ORF">prwr041_07220</name>
</gene>
<reference evidence="3 4" key="1">
    <citation type="journal article" date="2022" name="Int. J. Syst. Evol. Microbiol.">
        <title>Prevotella herbatica sp. nov., a plant polysaccharide-decomposing anaerobic bacterium isolated from a methanogenic reactor.</title>
        <authorList>
            <person name="Uek A."/>
            <person name="Tonouchi A."/>
            <person name="Kaku N."/>
            <person name="Ueki K."/>
        </authorList>
    </citation>
    <scope>NUCLEOTIDE SEQUENCE [LARGE SCALE GENOMIC DNA]</scope>
    <source>
        <strain evidence="3 4">WR041</strain>
    </source>
</reference>
<dbReference type="Proteomes" id="UP001319045">
    <property type="component" value="Chromosome"/>
</dbReference>
<name>A0ABM7NWJ7_9BACT</name>
<evidence type="ECO:0000256" key="1">
    <source>
        <dbReference type="SAM" id="SignalP"/>
    </source>
</evidence>
<protein>
    <submittedName>
        <fullName evidence="3">Glucosaminidase domain-containing protein</fullName>
    </submittedName>
</protein>
<keyword evidence="1" id="KW-0732">Signal</keyword>
<feature type="domain" description="Mannosyl-glycoprotein endo-beta-N-acetylglucosamidase-like" evidence="2">
    <location>
        <begin position="66"/>
        <end position="165"/>
    </location>
</feature>
<feature type="signal peptide" evidence="1">
    <location>
        <begin position="1"/>
        <end position="22"/>
    </location>
</feature>
<dbReference type="Gene3D" id="1.10.530.10">
    <property type="match status" value="1"/>
</dbReference>
<evidence type="ECO:0000313" key="4">
    <source>
        <dbReference type="Proteomes" id="UP001319045"/>
    </source>
</evidence>
<sequence length="166" mass="19047">MAINRKLLVIVYALLLSVEIQAQQYQPDALPSVARVDKVCDSIDEPEMKSDSDYIMNDAALTAENVLAMLQKYDVKFPKIVLAQALLETGNFSSDLCRVSHNLFGLRHPSDGSYYVFNKWEESVKSYRDDVQYKYTDGDYYSFLSRIGYAEDRNYTSKVRRIANTL</sequence>
<dbReference type="Pfam" id="PF01832">
    <property type="entry name" value="Glucosaminidase"/>
    <property type="match status" value="1"/>
</dbReference>
<keyword evidence="4" id="KW-1185">Reference proteome</keyword>
<dbReference type="InterPro" id="IPR002901">
    <property type="entry name" value="MGlyc_endo_b_GlcNAc-like_dom"/>
</dbReference>